<evidence type="ECO:0000313" key="4">
    <source>
        <dbReference type="EMBL" id="MDA2805591.1"/>
    </source>
</evidence>
<dbReference type="Gene3D" id="1.10.260.40">
    <property type="entry name" value="lambda repressor-like DNA-binding domains"/>
    <property type="match status" value="1"/>
</dbReference>
<organism evidence="4 5">
    <name type="scientific">Nocardiopsis suaedae</name>
    <dbReference type="NCBI Taxonomy" id="3018444"/>
    <lineage>
        <taxon>Bacteria</taxon>
        <taxon>Bacillati</taxon>
        <taxon>Actinomycetota</taxon>
        <taxon>Actinomycetes</taxon>
        <taxon>Streptosporangiales</taxon>
        <taxon>Nocardiopsidaceae</taxon>
        <taxon>Nocardiopsis</taxon>
    </lineage>
</organism>
<dbReference type="PROSITE" id="PS50943">
    <property type="entry name" value="HTH_CROC1"/>
    <property type="match status" value="1"/>
</dbReference>
<keyword evidence="1" id="KW-0238">DNA-binding</keyword>
<proteinExistence type="predicted"/>
<comment type="caution">
    <text evidence="4">The sequence shown here is derived from an EMBL/GenBank/DDBJ whole genome shotgun (WGS) entry which is preliminary data.</text>
</comment>
<name>A0ABT4TLV0_9ACTN</name>
<dbReference type="CDD" id="cd02209">
    <property type="entry name" value="cupin_XRE_C"/>
    <property type="match status" value="1"/>
</dbReference>
<dbReference type="SUPFAM" id="SSF51182">
    <property type="entry name" value="RmlC-like cupins"/>
    <property type="match status" value="1"/>
</dbReference>
<dbReference type="InterPro" id="IPR010982">
    <property type="entry name" value="Lambda_DNA-bd_dom_sf"/>
</dbReference>
<dbReference type="PANTHER" id="PTHR46797:SF1">
    <property type="entry name" value="METHYLPHOSPHONATE SYNTHASE"/>
    <property type="match status" value="1"/>
</dbReference>
<dbReference type="InterPro" id="IPR050807">
    <property type="entry name" value="TransReg_Diox_bact_type"/>
</dbReference>
<dbReference type="SUPFAM" id="SSF47413">
    <property type="entry name" value="lambda repressor-like DNA-binding domains"/>
    <property type="match status" value="1"/>
</dbReference>
<dbReference type="Pfam" id="PF01381">
    <property type="entry name" value="HTH_3"/>
    <property type="match status" value="1"/>
</dbReference>
<dbReference type="InterPro" id="IPR014710">
    <property type="entry name" value="RmlC-like_jellyroll"/>
</dbReference>
<protein>
    <submittedName>
        <fullName evidence="4">Cupin domain-containing protein</fullName>
    </submittedName>
</protein>
<feature type="region of interest" description="Disordered" evidence="2">
    <location>
        <begin position="80"/>
        <end position="114"/>
    </location>
</feature>
<dbReference type="Proteomes" id="UP001165685">
    <property type="component" value="Unassembled WGS sequence"/>
</dbReference>
<accession>A0ABT4TLV0</accession>
<gene>
    <name evidence="4" type="ORF">O4U47_13815</name>
</gene>
<evidence type="ECO:0000256" key="2">
    <source>
        <dbReference type="SAM" id="MobiDB-lite"/>
    </source>
</evidence>
<keyword evidence="5" id="KW-1185">Reference proteome</keyword>
<feature type="domain" description="HTH cro/C1-type" evidence="3">
    <location>
        <begin position="28"/>
        <end position="82"/>
    </location>
</feature>
<evidence type="ECO:0000313" key="5">
    <source>
        <dbReference type="Proteomes" id="UP001165685"/>
    </source>
</evidence>
<reference evidence="4" key="1">
    <citation type="submission" date="2023-01" db="EMBL/GenBank/DDBJ databases">
        <title>Draft genome sequence of Nocardiopsis sp. LSu2-4 isolated from halophytes.</title>
        <authorList>
            <person name="Duangmal K."/>
            <person name="Chantavorakit T."/>
        </authorList>
    </citation>
    <scope>NUCLEOTIDE SEQUENCE</scope>
    <source>
        <strain evidence="4">LSu2-4</strain>
    </source>
</reference>
<evidence type="ECO:0000259" key="3">
    <source>
        <dbReference type="PROSITE" id="PS50943"/>
    </source>
</evidence>
<dbReference type="InterPro" id="IPR011051">
    <property type="entry name" value="RmlC_Cupin_sf"/>
</dbReference>
<evidence type="ECO:0000256" key="1">
    <source>
        <dbReference type="ARBA" id="ARBA00023125"/>
    </source>
</evidence>
<dbReference type="Gene3D" id="2.60.120.10">
    <property type="entry name" value="Jelly Rolls"/>
    <property type="match status" value="1"/>
</dbReference>
<sequence>MDDSPEATNAATALARAGFDEQRFGERIRELRTRRGLSLRVLAKRLGISASALSQIERGKMRPSVTRLYQILTELDAPMSSAFGEDPTGAGDGDDTAAPGFPQFPEDPGGTGAADGVQLIRRDEAAVLELDHGVRYRRLSPAGVPGLNYFESVYPPGAFSSQNAEYVRHRGQEIGNVVSGVLTVDVGFETHELRPGDSIMYPSTTPHRISNQGTETAVAVWLNIG</sequence>
<dbReference type="Pfam" id="PF07883">
    <property type="entry name" value="Cupin_2"/>
    <property type="match status" value="1"/>
</dbReference>
<dbReference type="SMART" id="SM00530">
    <property type="entry name" value="HTH_XRE"/>
    <property type="match status" value="1"/>
</dbReference>
<dbReference type="EMBL" id="JAQFWP010000023">
    <property type="protein sequence ID" value="MDA2805591.1"/>
    <property type="molecule type" value="Genomic_DNA"/>
</dbReference>
<dbReference type="InterPro" id="IPR001387">
    <property type="entry name" value="Cro/C1-type_HTH"/>
</dbReference>
<dbReference type="CDD" id="cd00093">
    <property type="entry name" value="HTH_XRE"/>
    <property type="match status" value="1"/>
</dbReference>
<dbReference type="InterPro" id="IPR013096">
    <property type="entry name" value="Cupin_2"/>
</dbReference>
<dbReference type="PANTHER" id="PTHR46797">
    <property type="entry name" value="HTH-TYPE TRANSCRIPTIONAL REGULATOR"/>
    <property type="match status" value="1"/>
</dbReference>
<dbReference type="RefSeq" id="WP_270678246.1">
    <property type="nucleotide sequence ID" value="NZ_JAQFWP010000023.1"/>
</dbReference>